<proteinExistence type="predicted"/>
<comment type="caution">
    <text evidence="1">The sequence shown here is derived from an EMBL/GenBank/DDBJ whole genome shotgun (WGS) entry which is preliminary data.</text>
</comment>
<reference evidence="2" key="1">
    <citation type="journal article" date="2019" name="Int. J. Syst. Evol. Microbiol.">
        <title>The Global Catalogue of Microorganisms (GCM) 10K type strain sequencing project: providing services to taxonomists for standard genome sequencing and annotation.</title>
        <authorList>
            <consortium name="The Broad Institute Genomics Platform"/>
            <consortium name="The Broad Institute Genome Sequencing Center for Infectious Disease"/>
            <person name="Wu L."/>
            <person name="Ma J."/>
        </authorList>
    </citation>
    <scope>NUCLEOTIDE SEQUENCE [LARGE SCALE GENOMIC DNA]</scope>
    <source>
        <strain evidence="2">CGMCC 1.15339</strain>
    </source>
</reference>
<accession>A0ABQ1JKH1</accession>
<protein>
    <submittedName>
        <fullName evidence="1">Uncharacterized protein</fullName>
    </submittedName>
</protein>
<name>A0ABQ1JKH1_9GAMM</name>
<dbReference type="EMBL" id="BMII01000030">
    <property type="protein sequence ID" value="GGB69386.1"/>
    <property type="molecule type" value="Genomic_DNA"/>
</dbReference>
<gene>
    <name evidence="1" type="ORF">GCM10011607_32500</name>
</gene>
<sequence>MTEGEDDFSVPVRIGGVLSDFQNRVVFQQAVQNIQGFTRATGNDLGAEHGILIGYVGVDPDGFFIVAVIAGIV</sequence>
<keyword evidence="2" id="KW-1185">Reference proteome</keyword>
<evidence type="ECO:0000313" key="2">
    <source>
        <dbReference type="Proteomes" id="UP000617555"/>
    </source>
</evidence>
<evidence type="ECO:0000313" key="1">
    <source>
        <dbReference type="EMBL" id="GGB69386.1"/>
    </source>
</evidence>
<organism evidence="1 2">
    <name type="scientific">Shewanella inventionis</name>
    <dbReference type="NCBI Taxonomy" id="1738770"/>
    <lineage>
        <taxon>Bacteria</taxon>
        <taxon>Pseudomonadati</taxon>
        <taxon>Pseudomonadota</taxon>
        <taxon>Gammaproteobacteria</taxon>
        <taxon>Alteromonadales</taxon>
        <taxon>Shewanellaceae</taxon>
        <taxon>Shewanella</taxon>
    </lineage>
</organism>
<dbReference type="Proteomes" id="UP000617555">
    <property type="component" value="Unassembled WGS sequence"/>
</dbReference>